<evidence type="ECO:0000313" key="4">
    <source>
        <dbReference type="Proteomes" id="UP000799324"/>
    </source>
</evidence>
<dbReference type="EMBL" id="MU004346">
    <property type="protein sequence ID" value="KAF2655620.1"/>
    <property type="molecule type" value="Genomic_DNA"/>
</dbReference>
<dbReference type="Pfam" id="PF20150">
    <property type="entry name" value="2EXR"/>
    <property type="match status" value="1"/>
</dbReference>
<evidence type="ECO:0000256" key="1">
    <source>
        <dbReference type="SAM" id="MobiDB-lite"/>
    </source>
</evidence>
<proteinExistence type="predicted"/>
<keyword evidence="4" id="KW-1185">Reference proteome</keyword>
<dbReference type="AlphaFoldDB" id="A0A6A6T787"/>
<feature type="compositionally biased region" description="Low complexity" evidence="1">
    <location>
        <begin position="9"/>
        <end position="22"/>
    </location>
</feature>
<feature type="domain" description="2EXR" evidence="2">
    <location>
        <begin position="32"/>
        <end position="127"/>
    </location>
</feature>
<evidence type="ECO:0000259" key="2">
    <source>
        <dbReference type="Pfam" id="PF20150"/>
    </source>
</evidence>
<protein>
    <recommendedName>
        <fullName evidence="2">2EXR domain-containing protein</fullName>
    </recommendedName>
</protein>
<dbReference type="InterPro" id="IPR045518">
    <property type="entry name" value="2EXR"/>
</dbReference>
<name>A0A6A6T787_9PLEO</name>
<accession>A0A6A6T787</accession>
<sequence length="310" mass="35363">MSISRHNIPTPSNLLSSLSLPPTKAMTTPQTFSHFTSLPAELRNQIWRDTLPARIGHGLYPYRKGCICPRWLTPDDLDYYAPDPENNLTIEFRGRGLGLAEFGGTGVKLWGVCREARSIALGWVREVGIGVRTSTKMKTPRPPLFLKAFDAQRDTVYVPEDQWETFICEPLERAFEPDMVGQSHSVGGRLVQSVAVPVALLKRYGSDLATEMLDMQCDLREVLVVLGEGPDWGKQDGGERVLPRWEYEDARQGKYVWNYTRKMFLLDAKYLSRSVRKDWFPRDVNEGMRLELERADVKSFEVRAVVAVRR</sequence>
<gene>
    <name evidence="3" type="ORF">K491DRAFT_598475</name>
</gene>
<reference evidence="3" key="1">
    <citation type="journal article" date="2020" name="Stud. Mycol.">
        <title>101 Dothideomycetes genomes: a test case for predicting lifestyles and emergence of pathogens.</title>
        <authorList>
            <person name="Haridas S."/>
            <person name="Albert R."/>
            <person name="Binder M."/>
            <person name="Bloem J."/>
            <person name="Labutti K."/>
            <person name="Salamov A."/>
            <person name="Andreopoulos B."/>
            <person name="Baker S."/>
            <person name="Barry K."/>
            <person name="Bills G."/>
            <person name="Bluhm B."/>
            <person name="Cannon C."/>
            <person name="Castanera R."/>
            <person name="Culley D."/>
            <person name="Daum C."/>
            <person name="Ezra D."/>
            <person name="Gonzalez J."/>
            <person name="Henrissat B."/>
            <person name="Kuo A."/>
            <person name="Liang C."/>
            <person name="Lipzen A."/>
            <person name="Lutzoni F."/>
            <person name="Magnuson J."/>
            <person name="Mondo S."/>
            <person name="Nolan M."/>
            <person name="Ohm R."/>
            <person name="Pangilinan J."/>
            <person name="Park H.-J."/>
            <person name="Ramirez L."/>
            <person name="Alfaro M."/>
            <person name="Sun H."/>
            <person name="Tritt A."/>
            <person name="Yoshinaga Y."/>
            <person name="Zwiers L.-H."/>
            <person name="Turgeon B."/>
            <person name="Goodwin S."/>
            <person name="Spatafora J."/>
            <person name="Crous P."/>
            <person name="Grigoriev I."/>
        </authorList>
    </citation>
    <scope>NUCLEOTIDE SEQUENCE</scope>
    <source>
        <strain evidence="3">CBS 122681</strain>
    </source>
</reference>
<dbReference type="OrthoDB" id="3800252at2759"/>
<feature type="region of interest" description="Disordered" evidence="1">
    <location>
        <begin position="1"/>
        <end position="22"/>
    </location>
</feature>
<dbReference type="Proteomes" id="UP000799324">
    <property type="component" value="Unassembled WGS sequence"/>
</dbReference>
<evidence type="ECO:0000313" key="3">
    <source>
        <dbReference type="EMBL" id="KAF2655620.1"/>
    </source>
</evidence>
<organism evidence="3 4">
    <name type="scientific">Lophiostoma macrostomum CBS 122681</name>
    <dbReference type="NCBI Taxonomy" id="1314788"/>
    <lineage>
        <taxon>Eukaryota</taxon>
        <taxon>Fungi</taxon>
        <taxon>Dikarya</taxon>
        <taxon>Ascomycota</taxon>
        <taxon>Pezizomycotina</taxon>
        <taxon>Dothideomycetes</taxon>
        <taxon>Pleosporomycetidae</taxon>
        <taxon>Pleosporales</taxon>
        <taxon>Lophiostomataceae</taxon>
        <taxon>Lophiostoma</taxon>
    </lineage>
</organism>